<dbReference type="RefSeq" id="WP_171090721.1">
    <property type="nucleotide sequence ID" value="NZ_CP053069.1"/>
</dbReference>
<reference evidence="2 3" key="1">
    <citation type="submission" date="2020-04" db="EMBL/GenBank/DDBJ databases">
        <title>Usitatibacter rugosus gen. nov., sp. nov. and Usitatibacter palustris sp. nov., novel members of Usitatibacteraceae fam. nov. within the order Nitrosomonadales isolated from soil.</title>
        <authorList>
            <person name="Huber K.J."/>
            <person name="Neumann-Schaal M."/>
            <person name="Geppert A."/>
            <person name="Luckner M."/>
            <person name="Wanner G."/>
            <person name="Overmann J."/>
        </authorList>
    </citation>
    <scope>NUCLEOTIDE SEQUENCE [LARGE SCALE GENOMIC DNA]</scope>
    <source>
        <strain evidence="2 3">0125_3</strain>
    </source>
</reference>
<protein>
    <recommendedName>
        <fullName evidence="4">Beta-barrel assembly machine subunit BamE</fullName>
    </recommendedName>
</protein>
<accession>A0A6M4GSJ9</accession>
<evidence type="ECO:0008006" key="4">
    <source>
        <dbReference type="Google" id="ProtNLM"/>
    </source>
</evidence>
<name>A0A6M4GSJ9_9PROT</name>
<dbReference type="PROSITE" id="PS51257">
    <property type="entry name" value="PROKAR_LIPOPROTEIN"/>
    <property type="match status" value="1"/>
</dbReference>
<keyword evidence="1" id="KW-0732">Signal</keyword>
<feature type="chain" id="PRO_5027032360" description="Beta-barrel assembly machine subunit BamE" evidence="1">
    <location>
        <begin position="21"/>
        <end position="160"/>
    </location>
</feature>
<proteinExistence type="predicted"/>
<keyword evidence="3" id="KW-1185">Reference proteome</keyword>
<sequence length="160" mass="17650">MKPTVTLLAALIVAACTPMASIPPGTPEAQARGAFGAPAAEFDYPDGTHQLVYPRGPLGTETYMVFLKGGTVQRVEQALTDDNFYRIQAGVTTAEQVRRMIGPPSRVVRFENLQQFAWDYRFRDTWGYLAIFSVMIDDRGMVASKVIARIESSKDGGMNR</sequence>
<dbReference type="AlphaFoldDB" id="A0A6M4GSJ9"/>
<evidence type="ECO:0000313" key="2">
    <source>
        <dbReference type="EMBL" id="QJR10310.1"/>
    </source>
</evidence>
<evidence type="ECO:0000313" key="3">
    <source>
        <dbReference type="Proteomes" id="UP000501534"/>
    </source>
</evidence>
<evidence type="ECO:0000256" key="1">
    <source>
        <dbReference type="SAM" id="SignalP"/>
    </source>
</evidence>
<organism evidence="2 3">
    <name type="scientific">Usitatibacter rugosus</name>
    <dbReference type="NCBI Taxonomy" id="2732067"/>
    <lineage>
        <taxon>Bacteria</taxon>
        <taxon>Pseudomonadati</taxon>
        <taxon>Pseudomonadota</taxon>
        <taxon>Betaproteobacteria</taxon>
        <taxon>Nitrosomonadales</taxon>
        <taxon>Usitatibacteraceae</taxon>
        <taxon>Usitatibacter</taxon>
    </lineage>
</organism>
<gene>
    <name evidence="2" type="ORF">DSM104443_01365</name>
</gene>
<dbReference type="KEGG" id="uru:DSM104443_01365"/>
<dbReference type="Proteomes" id="UP000501534">
    <property type="component" value="Chromosome"/>
</dbReference>
<feature type="signal peptide" evidence="1">
    <location>
        <begin position="1"/>
        <end position="20"/>
    </location>
</feature>
<dbReference type="EMBL" id="CP053069">
    <property type="protein sequence ID" value="QJR10310.1"/>
    <property type="molecule type" value="Genomic_DNA"/>
</dbReference>